<dbReference type="EMBL" id="LCFD01000001">
    <property type="protein sequence ID" value="KKS87665.1"/>
    <property type="molecule type" value="Genomic_DNA"/>
</dbReference>
<evidence type="ECO:0000313" key="2">
    <source>
        <dbReference type="EMBL" id="KKS87665.1"/>
    </source>
</evidence>
<reference evidence="2 3" key="1">
    <citation type="journal article" date="2015" name="Nature">
        <title>rRNA introns, odd ribosomes, and small enigmatic genomes across a large radiation of phyla.</title>
        <authorList>
            <person name="Brown C.T."/>
            <person name="Hug L.A."/>
            <person name="Thomas B.C."/>
            <person name="Sharon I."/>
            <person name="Castelle C.J."/>
            <person name="Singh A."/>
            <person name="Wilkins M.J."/>
            <person name="Williams K.H."/>
            <person name="Banfield J.F."/>
        </authorList>
    </citation>
    <scope>NUCLEOTIDE SEQUENCE [LARGE SCALE GENOMIC DNA]</scope>
</reference>
<dbReference type="AlphaFoldDB" id="A0A0G1CPM8"/>
<feature type="region of interest" description="Disordered" evidence="1">
    <location>
        <begin position="1"/>
        <end position="29"/>
    </location>
</feature>
<dbReference type="STRING" id="1618446.UV61_C0001G0072"/>
<comment type="caution">
    <text evidence="2">The sequence shown here is derived from an EMBL/GenBank/DDBJ whole genome shotgun (WGS) entry which is preliminary data.</text>
</comment>
<feature type="compositionally biased region" description="Polar residues" evidence="1">
    <location>
        <begin position="14"/>
        <end position="29"/>
    </location>
</feature>
<proteinExistence type="predicted"/>
<name>A0A0G1CPM8_9BACT</name>
<gene>
    <name evidence="2" type="ORF">UV61_C0001G0072</name>
</gene>
<evidence type="ECO:0000256" key="1">
    <source>
        <dbReference type="SAM" id="MobiDB-lite"/>
    </source>
</evidence>
<dbReference type="Proteomes" id="UP000034050">
    <property type="component" value="Unassembled WGS sequence"/>
</dbReference>
<organism evidence="2 3">
    <name type="scientific">Candidatus Gottesmanbacteria bacterium GW2011_GWB1_43_11</name>
    <dbReference type="NCBI Taxonomy" id="1618446"/>
    <lineage>
        <taxon>Bacteria</taxon>
        <taxon>Candidatus Gottesmaniibacteriota</taxon>
    </lineage>
</organism>
<accession>A0A0G1CPM8</accession>
<sequence length="156" mass="16994">MIVAMPNLPDPQLGISSVGNNQPQNHGLNQPVVQMASGLPKEQEPVQTAETGRIEEVVTDIEVSPELVQAGVTKTSETIHLPPDLQQMGVQALGMAQPVTTATTVQLPLTDDQILTGLHAQIMTSLKWLAEWCIRRLKQAHLHIKIIGGKVIRQSY</sequence>
<evidence type="ECO:0000313" key="3">
    <source>
        <dbReference type="Proteomes" id="UP000034050"/>
    </source>
</evidence>
<protein>
    <submittedName>
        <fullName evidence="2">Uncharacterized protein</fullName>
    </submittedName>
</protein>